<evidence type="ECO:0000313" key="1">
    <source>
        <dbReference type="EMBL" id="KAJ8450862.1"/>
    </source>
</evidence>
<sequence>MVEITIANTTKIAIGSKKIDDAAMTLTIVVPANHRAYLISKGKISLGKSHPNGPHDHAKAETYMQMKSTTTMAYHWGKSDRWVTAHPKLQSCEYGHHNLQRITQLVRTKSIKHDDVDSSQLLKERNDNSHGEMGPILPLQEVPPWVLDFLGCLTGCHEVIELFFYIIYTSDFLESGDGLILHSTLNEGVRGVRKD</sequence>
<gene>
    <name evidence="1" type="ORF">Cgig2_032487</name>
</gene>
<reference evidence="1" key="1">
    <citation type="submission" date="2022-04" db="EMBL/GenBank/DDBJ databases">
        <title>Carnegiea gigantea Genome sequencing and assembly v2.</title>
        <authorList>
            <person name="Copetti D."/>
            <person name="Sanderson M.J."/>
            <person name="Burquez A."/>
            <person name="Wojciechowski M.F."/>
        </authorList>
    </citation>
    <scope>NUCLEOTIDE SEQUENCE</scope>
    <source>
        <strain evidence="1">SGP5-SGP5p</strain>
        <tissue evidence="1">Aerial part</tissue>
    </source>
</reference>
<name>A0A9Q1KWH6_9CARY</name>
<dbReference type="AlphaFoldDB" id="A0A9Q1KWH6"/>
<accession>A0A9Q1KWH6</accession>
<protein>
    <submittedName>
        <fullName evidence="1">Uncharacterized protein</fullName>
    </submittedName>
</protein>
<dbReference type="OrthoDB" id="10282566at2759"/>
<keyword evidence="2" id="KW-1185">Reference proteome</keyword>
<dbReference type="Proteomes" id="UP001153076">
    <property type="component" value="Unassembled WGS sequence"/>
</dbReference>
<organism evidence="1 2">
    <name type="scientific">Carnegiea gigantea</name>
    <dbReference type="NCBI Taxonomy" id="171969"/>
    <lineage>
        <taxon>Eukaryota</taxon>
        <taxon>Viridiplantae</taxon>
        <taxon>Streptophyta</taxon>
        <taxon>Embryophyta</taxon>
        <taxon>Tracheophyta</taxon>
        <taxon>Spermatophyta</taxon>
        <taxon>Magnoliopsida</taxon>
        <taxon>eudicotyledons</taxon>
        <taxon>Gunneridae</taxon>
        <taxon>Pentapetalae</taxon>
        <taxon>Caryophyllales</taxon>
        <taxon>Cactineae</taxon>
        <taxon>Cactaceae</taxon>
        <taxon>Cactoideae</taxon>
        <taxon>Echinocereeae</taxon>
        <taxon>Carnegiea</taxon>
    </lineage>
</organism>
<evidence type="ECO:0000313" key="2">
    <source>
        <dbReference type="Proteomes" id="UP001153076"/>
    </source>
</evidence>
<comment type="caution">
    <text evidence="1">The sequence shown here is derived from an EMBL/GenBank/DDBJ whole genome shotgun (WGS) entry which is preliminary data.</text>
</comment>
<proteinExistence type="predicted"/>
<dbReference type="EMBL" id="JAKOGI010000012">
    <property type="protein sequence ID" value="KAJ8450862.1"/>
    <property type="molecule type" value="Genomic_DNA"/>
</dbReference>